<evidence type="ECO:0000313" key="1">
    <source>
        <dbReference type="EMBL" id="MDJ1157686.1"/>
    </source>
</evidence>
<gene>
    <name evidence="1" type="ORF">QNA08_05505</name>
</gene>
<name>A0ABT7AE84_9HYPH</name>
<dbReference type="GO" id="GO:0032259">
    <property type="term" value="P:methylation"/>
    <property type="evidence" value="ECO:0007669"/>
    <property type="project" value="UniProtKB-KW"/>
</dbReference>
<dbReference type="RefSeq" id="WP_283739663.1">
    <property type="nucleotide sequence ID" value="NZ_JASJEV010000002.1"/>
</dbReference>
<keyword evidence="1" id="KW-0489">Methyltransferase</keyword>
<keyword evidence="1" id="KW-0808">Transferase</keyword>
<protein>
    <submittedName>
        <fullName evidence="1">Methyltransferase domain-containing protein</fullName>
    </submittedName>
</protein>
<evidence type="ECO:0000313" key="2">
    <source>
        <dbReference type="Proteomes" id="UP001321492"/>
    </source>
</evidence>
<dbReference type="Proteomes" id="UP001321492">
    <property type="component" value="Unassembled WGS sequence"/>
</dbReference>
<dbReference type="Gene3D" id="3.40.50.150">
    <property type="entry name" value="Vaccinia Virus protein VP39"/>
    <property type="match status" value="1"/>
</dbReference>
<dbReference type="GO" id="GO:0008168">
    <property type="term" value="F:methyltransferase activity"/>
    <property type="evidence" value="ECO:0007669"/>
    <property type="project" value="UniProtKB-KW"/>
</dbReference>
<comment type="caution">
    <text evidence="1">The sequence shown here is derived from an EMBL/GenBank/DDBJ whole genome shotgun (WGS) entry which is preliminary data.</text>
</comment>
<keyword evidence="2" id="KW-1185">Reference proteome</keyword>
<reference evidence="1 2" key="1">
    <citation type="submission" date="2023-05" db="EMBL/GenBank/DDBJ databases">
        <title>Chelatococcus sp. nov., a moderately thermophilic bacterium isolated from hot spring microbial mat.</title>
        <authorList>
            <person name="Hu C.-J."/>
            <person name="Li W.-J."/>
        </authorList>
    </citation>
    <scope>NUCLEOTIDE SEQUENCE [LARGE SCALE GENOMIC DNA]</scope>
    <source>
        <strain evidence="1 2">SYSU G07232</strain>
    </source>
</reference>
<proteinExistence type="predicted"/>
<accession>A0ABT7AE84</accession>
<dbReference type="EMBL" id="JASJEV010000002">
    <property type="protein sequence ID" value="MDJ1157686.1"/>
    <property type="molecule type" value="Genomic_DNA"/>
</dbReference>
<dbReference type="InterPro" id="IPR029063">
    <property type="entry name" value="SAM-dependent_MTases_sf"/>
</dbReference>
<dbReference type="Pfam" id="PF13489">
    <property type="entry name" value="Methyltransf_23"/>
    <property type="match status" value="1"/>
</dbReference>
<organism evidence="1 2">
    <name type="scientific">Chelatococcus albus</name>
    <dbReference type="NCBI Taxonomy" id="3047466"/>
    <lineage>
        <taxon>Bacteria</taxon>
        <taxon>Pseudomonadati</taxon>
        <taxon>Pseudomonadota</taxon>
        <taxon>Alphaproteobacteria</taxon>
        <taxon>Hyphomicrobiales</taxon>
        <taxon>Chelatococcaceae</taxon>
        <taxon>Chelatococcus</taxon>
    </lineage>
</organism>
<sequence>MAQLYSEEFFAGQQAGSATSADVVVPLVLSLIPSRSVVDVGCGVGGWLAAFARCGVDDYLGVDGDYVARQLLRIPAERFLPRDLTRLTDLGRRFDLACSLEVAEHLPSSCAEQFVALLAKAAPAVLFSAAVPGQGGTNHLNERWQSYWADLFARHGYVAVDCIRPAIFHDERVEWWYRQNILVFCEPERCPPAHQPVTRPYDLDRIHPSLLATALAGPQSGRAALRALAGTVKVIGRAALYRTLRRANGLGRWRKAPPEQTSPCD</sequence>
<dbReference type="SUPFAM" id="SSF53335">
    <property type="entry name" value="S-adenosyl-L-methionine-dependent methyltransferases"/>
    <property type="match status" value="1"/>
</dbReference>